<dbReference type="Proteomes" id="UP000295163">
    <property type="component" value="Unassembled WGS sequence"/>
</dbReference>
<name>A0A4V3B328_KOCRO</name>
<gene>
    <name evidence="2" type="ORF">E2R59_09790</name>
</gene>
<reference evidence="2 3" key="1">
    <citation type="submission" date="2019-03" db="EMBL/GenBank/DDBJ databases">
        <title>Genome Sequencing and Assembly of Various Microbes Isolated from Partially Reclaimed Soil and Acid Mine Drainage (AMD) Site.</title>
        <authorList>
            <person name="Steinbock B."/>
            <person name="Bechtold R."/>
            <person name="Sevigny J.L."/>
            <person name="Thomas D."/>
            <person name="Cuthill L.R."/>
            <person name="Aveiro Johannsen E.J."/>
            <person name="Thomas K."/>
            <person name="Ghosh A."/>
        </authorList>
    </citation>
    <scope>NUCLEOTIDE SEQUENCE [LARGE SCALE GENOMIC DNA]</scope>
    <source>
        <strain evidence="2 3">S-A3</strain>
    </source>
</reference>
<feature type="transmembrane region" description="Helical" evidence="1">
    <location>
        <begin position="30"/>
        <end position="50"/>
    </location>
</feature>
<protein>
    <submittedName>
        <fullName evidence="2">Uncharacterized protein</fullName>
    </submittedName>
</protein>
<comment type="caution">
    <text evidence="2">The sequence shown here is derived from an EMBL/GenBank/DDBJ whole genome shotgun (WGS) entry which is preliminary data.</text>
</comment>
<keyword evidence="1" id="KW-0472">Membrane</keyword>
<keyword evidence="1" id="KW-1133">Transmembrane helix</keyword>
<feature type="transmembrane region" description="Helical" evidence="1">
    <location>
        <begin position="6"/>
        <end position="23"/>
    </location>
</feature>
<dbReference type="AlphaFoldDB" id="A0A4V3B328"/>
<evidence type="ECO:0000256" key="1">
    <source>
        <dbReference type="SAM" id="Phobius"/>
    </source>
</evidence>
<sequence length="72" mass="7820">MNQHPVPIWGFFILVGLGLTGTLGAMIGPVYLFAGLLLGAILGGILEVLLTPFRPDYPFFHHDSTVLPEDRS</sequence>
<keyword evidence="1" id="KW-0812">Transmembrane</keyword>
<dbReference type="GeneID" id="64347706"/>
<dbReference type="EMBL" id="SMZT01000003">
    <property type="protein sequence ID" value="TDL43099.1"/>
    <property type="molecule type" value="Genomic_DNA"/>
</dbReference>
<evidence type="ECO:0000313" key="3">
    <source>
        <dbReference type="Proteomes" id="UP000295163"/>
    </source>
</evidence>
<dbReference type="RefSeq" id="WP_133410357.1">
    <property type="nucleotide sequence ID" value="NZ_SMZT01000003.1"/>
</dbReference>
<evidence type="ECO:0000313" key="2">
    <source>
        <dbReference type="EMBL" id="TDL43099.1"/>
    </source>
</evidence>
<organism evidence="2 3">
    <name type="scientific">Kocuria rosea</name>
    <name type="common">Deinococcus erythromyxa</name>
    <name type="synonym">Micrococcus rubens</name>
    <dbReference type="NCBI Taxonomy" id="1275"/>
    <lineage>
        <taxon>Bacteria</taxon>
        <taxon>Bacillati</taxon>
        <taxon>Actinomycetota</taxon>
        <taxon>Actinomycetes</taxon>
        <taxon>Micrococcales</taxon>
        <taxon>Micrococcaceae</taxon>
        <taxon>Kocuria</taxon>
    </lineage>
</organism>
<accession>A0A4V3B328</accession>
<proteinExistence type="predicted"/>